<sequence>MACGDQCLSGTLHEGSPIGNITTLNTVRVYTSKPSQPIPNKAILILPDIFGIDLKNTQLITDQLAKKLNISAYLIDYLNGDPVSEDILSGKAKISLPDWLKNHGPEQTRPALDQVIETLKKEGVTEFAAVGYCFGGKYVVNLAQENVVKVGATSHPSLLENPKDIQKLLESSHVPILINSCETDQQFPPEFQKVTDEILGAGKYKPGYKRNYYPGASHGFGCRADLAKSEEKKAFVESTNEIVEWFKSHI</sequence>
<evidence type="ECO:0000259" key="1">
    <source>
        <dbReference type="Pfam" id="PF01738"/>
    </source>
</evidence>
<feature type="domain" description="Dienelactone hydrolase" evidence="1">
    <location>
        <begin position="28"/>
        <end position="249"/>
    </location>
</feature>
<dbReference type="EMBL" id="MU167374">
    <property type="protein sequence ID" value="KAG0141719.1"/>
    <property type="molecule type" value="Genomic_DNA"/>
</dbReference>
<dbReference type="InterPro" id="IPR002925">
    <property type="entry name" value="Dienelactn_hydro"/>
</dbReference>
<keyword evidence="3" id="KW-1185">Reference proteome</keyword>
<gene>
    <name evidence="2" type="ORF">CROQUDRAFT_663449</name>
</gene>
<dbReference type="SUPFAM" id="SSF53474">
    <property type="entry name" value="alpha/beta-Hydrolases"/>
    <property type="match status" value="1"/>
</dbReference>
<dbReference type="OrthoDB" id="17560at2759"/>
<dbReference type="PANTHER" id="PTHR17630:SF44">
    <property type="entry name" value="PROTEIN AIM2"/>
    <property type="match status" value="1"/>
</dbReference>
<name>A0A9P6N8T9_9BASI</name>
<evidence type="ECO:0000313" key="3">
    <source>
        <dbReference type="Proteomes" id="UP000886653"/>
    </source>
</evidence>
<dbReference type="Pfam" id="PF01738">
    <property type="entry name" value="DLH"/>
    <property type="match status" value="1"/>
</dbReference>
<dbReference type="InterPro" id="IPR029058">
    <property type="entry name" value="AB_hydrolase_fold"/>
</dbReference>
<evidence type="ECO:0000313" key="2">
    <source>
        <dbReference type="EMBL" id="KAG0141719.1"/>
    </source>
</evidence>
<protein>
    <recommendedName>
        <fullName evidence="1">Dienelactone hydrolase domain-containing protein</fullName>
    </recommendedName>
</protein>
<accession>A0A9P6N8T9</accession>
<reference evidence="2" key="1">
    <citation type="submission" date="2013-11" db="EMBL/GenBank/DDBJ databases">
        <title>Genome sequence of the fusiform rust pathogen reveals effectors for host alternation and coevolution with pine.</title>
        <authorList>
            <consortium name="DOE Joint Genome Institute"/>
            <person name="Smith K."/>
            <person name="Pendleton A."/>
            <person name="Kubisiak T."/>
            <person name="Anderson C."/>
            <person name="Salamov A."/>
            <person name="Aerts A."/>
            <person name="Riley R."/>
            <person name="Clum A."/>
            <person name="Lindquist E."/>
            <person name="Ence D."/>
            <person name="Campbell M."/>
            <person name="Kronenberg Z."/>
            <person name="Feau N."/>
            <person name="Dhillon B."/>
            <person name="Hamelin R."/>
            <person name="Burleigh J."/>
            <person name="Smith J."/>
            <person name="Yandell M."/>
            <person name="Nelson C."/>
            <person name="Grigoriev I."/>
            <person name="Davis J."/>
        </authorList>
    </citation>
    <scope>NUCLEOTIDE SEQUENCE</scope>
    <source>
        <strain evidence="2">G11</strain>
    </source>
</reference>
<dbReference type="AlphaFoldDB" id="A0A9P6N8T9"/>
<comment type="caution">
    <text evidence="2">The sequence shown here is derived from an EMBL/GenBank/DDBJ whole genome shotgun (WGS) entry which is preliminary data.</text>
</comment>
<dbReference type="GO" id="GO:0016787">
    <property type="term" value="F:hydrolase activity"/>
    <property type="evidence" value="ECO:0007669"/>
    <property type="project" value="InterPro"/>
</dbReference>
<dbReference type="Gene3D" id="3.40.50.1820">
    <property type="entry name" value="alpha/beta hydrolase"/>
    <property type="match status" value="1"/>
</dbReference>
<proteinExistence type="predicted"/>
<organism evidence="2 3">
    <name type="scientific">Cronartium quercuum f. sp. fusiforme G11</name>
    <dbReference type="NCBI Taxonomy" id="708437"/>
    <lineage>
        <taxon>Eukaryota</taxon>
        <taxon>Fungi</taxon>
        <taxon>Dikarya</taxon>
        <taxon>Basidiomycota</taxon>
        <taxon>Pucciniomycotina</taxon>
        <taxon>Pucciniomycetes</taxon>
        <taxon>Pucciniales</taxon>
        <taxon>Coleosporiaceae</taxon>
        <taxon>Cronartium</taxon>
    </lineage>
</organism>
<dbReference type="Proteomes" id="UP000886653">
    <property type="component" value="Unassembled WGS sequence"/>
</dbReference>
<dbReference type="PANTHER" id="PTHR17630">
    <property type="entry name" value="DIENELACTONE HYDROLASE"/>
    <property type="match status" value="1"/>
</dbReference>